<keyword evidence="2" id="KW-0732">Signal</keyword>
<evidence type="ECO:0008006" key="5">
    <source>
        <dbReference type="Google" id="ProtNLM"/>
    </source>
</evidence>
<sequence>MPACCSRARLAFLAAVITLMCLVHKAEAVNTGTLTRDTPIDPGPTNGDAGIAIDPMYGARRSRMGEMAEDLRGRQGETHAGKDIVATEEDVVEKRAEDASTPSRPETRRFLRGERA</sequence>
<evidence type="ECO:0000256" key="1">
    <source>
        <dbReference type="SAM" id="MobiDB-lite"/>
    </source>
</evidence>
<evidence type="ECO:0000313" key="4">
    <source>
        <dbReference type="Proteomes" id="UP000355283"/>
    </source>
</evidence>
<proteinExistence type="predicted"/>
<feature type="compositionally biased region" description="Basic and acidic residues" evidence="1">
    <location>
        <begin position="70"/>
        <end position="82"/>
    </location>
</feature>
<evidence type="ECO:0000256" key="2">
    <source>
        <dbReference type="SAM" id="SignalP"/>
    </source>
</evidence>
<name>A0A4D9DD11_9STRA</name>
<dbReference type="Proteomes" id="UP000355283">
    <property type="component" value="Unassembled WGS sequence"/>
</dbReference>
<organism evidence="3 4">
    <name type="scientific">Nannochloropsis salina CCMP1776</name>
    <dbReference type="NCBI Taxonomy" id="1027361"/>
    <lineage>
        <taxon>Eukaryota</taxon>
        <taxon>Sar</taxon>
        <taxon>Stramenopiles</taxon>
        <taxon>Ochrophyta</taxon>
        <taxon>Eustigmatophyceae</taxon>
        <taxon>Eustigmatales</taxon>
        <taxon>Monodopsidaceae</taxon>
        <taxon>Microchloropsis</taxon>
        <taxon>Microchloropsis salina</taxon>
    </lineage>
</organism>
<feature type="region of interest" description="Disordered" evidence="1">
    <location>
        <begin position="70"/>
        <end position="116"/>
    </location>
</feature>
<comment type="caution">
    <text evidence="3">The sequence shown here is derived from an EMBL/GenBank/DDBJ whole genome shotgun (WGS) entry which is preliminary data.</text>
</comment>
<dbReference type="AlphaFoldDB" id="A0A4D9DD11"/>
<gene>
    <name evidence="3" type="ORF">NSK_001737</name>
</gene>
<feature type="signal peptide" evidence="2">
    <location>
        <begin position="1"/>
        <end position="28"/>
    </location>
</feature>
<dbReference type="EMBL" id="SDOX01000006">
    <property type="protein sequence ID" value="TFJ87405.1"/>
    <property type="molecule type" value="Genomic_DNA"/>
</dbReference>
<keyword evidence="4" id="KW-1185">Reference proteome</keyword>
<feature type="region of interest" description="Disordered" evidence="1">
    <location>
        <begin position="33"/>
        <end position="52"/>
    </location>
</feature>
<reference evidence="3 4" key="1">
    <citation type="submission" date="2019-01" db="EMBL/GenBank/DDBJ databases">
        <title>Nuclear Genome Assembly of the Microalgal Biofuel strain Nannochloropsis salina CCMP1776.</title>
        <authorList>
            <person name="Hovde B."/>
        </authorList>
    </citation>
    <scope>NUCLEOTIDE SEQUENCE [LARGE SCALE GENOMIC DNA]</scope>
    <source>
        <strain evidence="3 4">CCMP1776</strain>
    </source>
</reference>
<feature type="chain" id="PRO_5020034031" description="RxLR effector protein" evidence="2">
    <location>
        <begin position="29"/>
        <end position="116"/>
    </location>
</feature>
<feature type="compositionally biased region" description="Basic and acidic residues" evidence="1">
    <location>
        <begin position="105"/>
        <end position="116"/>
    </location>
</feature>
<dbReference type="OrthoDB" id="10277909at2759"/>
<protein>
    <recommendedName>
        <fullName evidence="5">RxLR effector protein</fullName>
    </recommendedName>
</protein>
<accession>A0A4D9DD11</accession>
<evidence type="ECO:0000313" key="3">
    <source>
        <dbReference type="EMBL" id="TFJ87405.1"/>
    </source>
</evidence>